<evidence type="ECO:0000256" key="6">
    <source>
        <dbReference type="ARBA" id="ARBA00032263"/>
    </source>
</evidence>
<dbReference type="InterPro" id="IPR048258">
    <property type="entry name" value="Cyclins_cyclin-box"/>
</dbReference>
<dbReference type="Gene3D" id="1.10.472.10">
    <property type="entry name" value="Cyclin-like"/>
    <property type="match status" value="2"/>
</dbReference>
<accession>A0A6P4A4V6</accession>
<evidence type="ECO:0000256" key="1">
    <source>
        <dbReference type="ARBA" id="ARBA00009065"/>
    </source>
</evidence>
<dbReference type="CDD" id="cd20543">
    <property type="entry name" value="CYCLIN_AtCycD-like_rpt1"/>
    <property type="match status" value="1"/>
</dbReference>
<dbReference type="SUPFAM" id="SSF47954">
    <property type="entry name" value="Cyclin-like"/>
    <property type="match status" value="2"/>
</dbReference>
<dbReference type="Pfam" id="PF00134">
    <property type="entry name" value="Cyclin_N"/>
    <property type="match status" value="1"/>
</dbReference>
<sequence>MSVSKDYIVPDLYCNESAEDVVHSSDANISVQHFHENLDLSSDEESSIDVAFDSEVDQFLDYSELKRRFCSSSGSVTSRIEVVNWMLKVHSYYNFRPETAYLSVNYLDRFLLSHSLPQGKGWSLQLLSVACLALAAKMEEISVPFLLDLQIMEPRFMFKPKTVQRMELMVLSTLKWRLRPITPFDFLHYFIAKLEGFGNFRSESYNNVISQASDIILRTCRVMDFLDYPPSAIAAASVLCLTDQYVDQISGGFHQRVSRERLRKCYSLMKQKISLFSHTRKQIILQAVRPSPVVVMVDGDAIGGSCNAPKDWGDQNLKPRQSSLLNKC</sequence>
<evidence type="ECO:0000313" key="10">
    <source>
        <dbReference type="RefSeq" id="XP_015890349.1"/>
    </source>
</evidence>
<keyword evidence="5" id="KW-0131">Cell cycle</keyword>
<evidence type="ECO:0000256" key="2">
    <source>
        <dbReference type="ARBA" id="ARBA00011177"/>
    </source>
</evidence>
<name>A0A6P4A4V6_ZIZJJ</name>
<dbReference type="PROSITE" id="PS00292">
    <property type="entry name" value="CYCLINS"/>
    <property type="match status" value="1"/>
</dbReference>
<dbReference type="KEGG" id="zju:107424955"/>
<dbReference type="GeneID" id="107424955"/>
<dbReference type="InterPro" id="IPR006671">
    <property type="entry name" value="Cyclin_N"/>
</dbReference>
<evidence type="ECO:0000259" key="8">
    <source>
        <dbReference type="SMART" id="SM00385"/>
    </source>
</evidence>
<dbReference type="PANTHER" id="PTHR10177">
    <property type="entry name" value="CYCLINS"/>
    <property type="match status" value="1"/>
</dbReference>
<dbReference type="Pfam" id="PF02984">
    <property type="entry name" value="Cyclin_C"/>
    <property type="match status" value="1"/>
</dbReference>
<protein>
    <recommendedName>
        <fullName evidence="6">B-like cyclin</fullName>
    </recommendedName>
</protein>
<evidence type="ECO:0000256" key="3">
    <source>
        <dbReference type="ARBA" id="ARBA00022618"/>
    </source>
</evidence>
<organism evidence="9 10">
    <name type="scientific">Ziziphus jujuba</name>
    <name type="common">Chinese jujube</name>
    <name type="synonym">Ziziphus sativa</name>
    <dbReference type="NCBI Taxonomy" id="326968"/>
    <lineage>
        <taxon>Eukaryota</taxon>
        <taxon>Viridiplantae</taxon>
        <taxon>Streptophyta</taxon>
        <taxon>Embryophyta</taxon>
        <taxon>Tracheophyta</taxon>
        <taxon>Spermatophyta</taxon>
        <taxon>Magnoliopsida</taxon>
        <taxon>eudicotyledons</taxon>
        <taxon>Gunneridae</taxon>
        <taxon>Pentapetalae</taxon>
        <taxon>rosids</taxon>
        <taxon>fabids</taxon>
        <taxon>Rosales</taxon>
        <taxon>Rhamnaceae</taxon>
        <taxon>Paliureae</taxon>
        <taxon>Ziziphus</taxon>
    </lineage>
</organism>
<keyword evidence="3" id="KW-0132">Cell division</keyword>
<dbReference type="AlphaFoldDB" id="A0A6P4A4V6"/>
<evidence type="ECO:0000256" key="5">
    <source>
        <dbReference type="ARBA" id="ARBA00023306"/>
    </source>
</evidence>
<dbReference type="FunFam" id="1.10.472.10:FF:000060">
    <property type="entry name" value="D6-type cyclin"/>
    <property type="match status" value="1"/>
</dbReference>
<keyword evidence="9" id="KW-1185">Reference proteome</keyword>
<dbReference type="GO" id="GO:0051301">
    <property type="term" value="P:cell division"/>
    <property type="evidence" value="ECO:0007669"/>
    <property type="project" value="UniProtKB-KW"/>
</dbReference>
<comment type="similarity">
    <text evidence="1">Belongs to the cyclin family. Cyclin D subfamily.</text>
</comment>
<reference evidence="10" key="1">
    <citation type="submission" date="2025-08" db="UniProtKB">
        <authorList>
            <consortium name="RefSeq"/>
        </authorList>
    </citation>
    <scope>IDENTIFICATION</scope>
    <source>
        <tissue evidence="10">Seedling</tissue>
    </source>
</reference>
<dbReference type="InterPro" id="IPR036915">
    <property type="entry name" value="Cyclin-like_sf"/>
</dbReference>
<feature type="domain" description="Cyclin-like" evidence="8">
    <location>
        <begin position="84"/>
        <end position="172"/>
    </location>
</feature>
<proteinExistence type="inferred from homology"/>
<dbReference type="InterPro" id="IPR013763">
    <property type="entry name" value="Cyclin-like_dom"/>
</dbReference>
<dbReference type="CDD" id="cd20544">
    <property type="entry name" value="CYCLIN_AtCycD-like_rpt2"/>
    <property type="match status" value="1"/>
</dbReference>
<keyword evidence="4 7" id="KW-0195">Cyclin</keyword>
<dbReference type="InterPro" id="IPR004367">
    <property type="entry name" value="Cyclin_C-dom"/>
</dbReference>
<comment type="subunit">
    <text evidence="2">Interacts with the CDC2 protein kinase to form a serine/threonine kinase holoenzyme complex also known as maturation promoting factor (MPF). The cyclin subunit imparts substrate specificity to the complex.</text>
</comment>
<gene>
    <name evidence="10" type="primary">LOC107424955</name>
</gene>
<dbReference type="SMART" id="SM00385">
    <property type="entry name" value="CYCLIN"/>
    <property type="match status" value="1"/>
</dbReference>
<dbReference type="Proteomes" id="UP001652623">
    <property type="component" value="Chromosome 7"/>
</dbReference>
<dbReference type="RefSeq" id="XP_015890349.1">
    <property type="nucleotide sequence ID" value="XM_016034863.4"/>
</dbReference>
<evidence type="ECO:0000256" key="7">
    <source>
        <dbReference type="RuleBase" id="RU000383"/>
    </source>
</evidence>
<evidence type="ECO:0000313" key="9">
    <source>
        <dbReference type="Proteomes" id="UP001652623"/>
    </source>
</evidence>
<dbReference type="InterPro" id="IPR039361">
    <property type="entry name" value="Cyclin"/>
</dbReference>
<evidence type="ECO:0000256" key="4">
    <source>
        <dbReference type="ARBA" id="ARBA00023127"/>
    </source>
</evidence>